<dbReference type="GeneID" id="18828312"/>
<reference evidence="2" key="1">
    <citation type="journal article" date="2012" name="Proc. Natl. Acad. Sci. U.S.A.">
        <title>Genome sequence of the button mushroom Agaricus bisporus reveals mechanisms governing adaptation to a humic-rich ecological niche.</title>
        <authorList>
            <person name="Morin E."/>
            <person name="Kohler A."/>
            <person name="Baker A.R."/>
            <person name="Foulongne-Oriol M."/>
            <person name="Lombard V."/>
            <person name="Nagy L.G."/>
            <person name="Ohm R.A."/>
            <person name="Patyshakuliyeva A."/>
            <person name="Brun A."/>
            <person name="Aerts A.L."/>
            <person name="Bailey A.M."/>
            <person name="Billette C."/>
            <person name="Coutinho P.M."/>
            <person name="Deakin G."/>
            <person name="Doddapaneni H."/>
            <person name="Floudas D."/>
            <person name="Grimwood J."/>
            <person name="Hilden K."/>
            <person name="Kuees U."/>
            <person name="LaButti K.M."/>
            <person name="Lapidus A."/>
            <person name="Lindquist E.A."/>
            <person name="Lucas S.M."/>
            <person name="Murat C."/>
            <person name="Riley R.W."/>
            <person name="Salamov A.A."/>
            <person name="Schmutz J."/>
            <person name="Subramanian V."/>
            <person name="Woesten H.A.B."/>
            <person name="Xu J."/>
            <person name="Eastwood D.C."/>
            <person name="Foster G.D."/>
            <person name="Sonnenberg A.S."/>
            <person name="Cullen D."/>
            <person name="de Vries R.P."/>
            <person name="Lundell T."/>
            <person name="Hibbett D.S."/>
            <person name="Henrissat B."/>
            <person name="Burton K.S."/>
            <person name="Kerrigan R.W."/>
            <person name="Challen M.P."/>
            <person name="Grigoriev I.V."/>
            <person name="Martin F."/>
        </authorList>
    </citation>
    <scope>NUCLEOTIDE SEQUENCE [LARGE SCALE GENOMIC DNA]</scope>
    <source>
        <strain evidence="2">JB137-S8 / ATCC MYA-4627 / FGSC 10392</strain>
    </source>
</reference>
<dbReference type="EMBL" id="JH972567">
    <property type="protein sequence ID" value="EKM73519.1"/>
    <property type="molecule type" value="Genomic_DNA"/>
</dbReference>
<sequence>MVELPCGRFRGLSFLQSVHSLFLGLLSQFLSVQLFCRLVRIATATAIVLPLIEGVWLPEGVVVDVEALRRVGDAPKRVEVVSQA</sequence>
<dbReference type="HOGENOM" id="CLU_2526924_0_0_1"/>
<gene>
    <name evidence="1" type="ORF">AGABI1DRAFT_134613</name>
</gene>
<evidence type="ECO:0000313" key="2">
    <source>
        <dbReference type="Proteomes" id="UP000008493"/>
    </source>
</evidence>
<accession>K5VGQ8</accession>
<protein>
    <submittedName>
        <fullName evidence="1">Uncharacterized protein</fullName>
    </submittedName>
</protein>
<dbReference type="RefSeq" id="XP_007335842.1">
    <property type="nucleotide sequence ID" value="XM_007335780.1"/>
</dbReference>
<name>K5VGQ8_AGABU</name>
<evidence type="ECO:0000313" key="1">
    <source>
        <dbReference type="EMBL" id="EKM73519.1"/>
    </source>
</evidence>
<dbReference type="Proteomes" id="UP000008493">
    <property type="component" value="Unassembled WGS sequence"/>
</dbReference>
<proteinExistence type="predicted"/>
<organism evidence="1 2">
    <name type="scientific">Agaricus bisporus var. burnettii (strain JB137-S8 / ATCC MYA-4627 / FGSC 10392)</name>
    <name type="common">White button mushroom</name>
    <dbReference type="NCBI Taxonomy" id="597362"/>
    <lineage>
        <taxon>Eukaryota</taxon>
        <taxon>Fungi</taxon>
        <taxon>Dikarya</taxon>
        <taxon>Basidiomycota</taxon>
        <taxon>Agaricomycotina</taxon>
        <taxon>Agaricomycetes</taxon>
        <taxon>Agaricomycetidae</taxon>
        <taxon>Agaricales</taxon>
        <taxon>Agaricineae</taxon>
        <taxon>Agaricaceae</taxon>
        <taxon>Agaricus</taxon>
    </lineage>
</organism>
<dbReference type="InParanoid" id="K5VGQ8"/>
<dbReference type="AlphaFoldDB" id="K5VGQ8"/>
<keyword evidence="2" id="KW-1185">Reference proteome</keyword>
<dbReference type="KEGG" id="abp:AGABI1DRAFT134613"/>